<name>A0AAE1G7S2_PETCI</name>
<gene>
    <name evidence="1" type="ORF">Pcinc_007828</name>
</gene>
<keyword evidence="2" id="KW-1185">Reference proteome</keyword>
<proteinExistence type="predicted"/>
<comment type="caution">
    <text evidence="1">The sequence shown here is derived from an EMBL/GenBank/DDBJ whole genome shotgun (WGS) entry which is preliminary data.</text>
</comment>
<evidence type="ECO:0000313" key="1">
    <source>
        <dbReference type="EMBL" id="KAK3888089.1"/>
    </source>
</evidence>
<protein>
    <submittedName>
        <fullName evidence="1">Uncharacterized protein</fullName>
    </submittedName>
</protein>
<accession>A0AAE1G7S2</accession>
<dbReference type="AlphaFoldDB" id="A0AAE1G7S2"/>
<evidence type="ECO:0000313" key="2">
    <source>
        <dbReference type="Proteomes" id="UP001286313"/>
    </source>
</evidence>
<dbReference type="Proteomes" id="UP001286313">
    <property type="component" value="Unassembled WGS sequence"/>
</dbReference>
<organism evidence="1 2">
    <name type="scientific">Petrolisthes cinctipes</name>
    <name type="common">Flat porcelain crab</name>
    <dbReference type="NCBI Taxonomy" id="88211"/>
    <lineage>
        <taxon>Eukaryota</taxon>
        <taxon>Metazoa</taxon>
        <taxon>Ecdysozoa</taxon>
        <taxon>Arthropoda</taxon>
        <taxon>Crustacea</taxon>
        <taxon>Multicrustacea</taxon>
        <taxon>Malacostraca</taxon>
        <taxon>Eumalacostraca</taxon>
        <taxon>Eucarida</taxon>
        <taxon>Decapoda</taxon>
        <taxon>Pleocyemata</taxon>
        <taxon>Anomura</taxon>
        <taxon>Galatheoidea</taxon>
        <taxon>Porcellanidae</taxon>
        <taxon>Petrolisthes</taxon>
    </lineage>
</organism>
<reference evidence="1" key="1">
    <citation type="submission" date="2023-10" db="EMBL/GenBank/DDBJ databases">
        <title>Genome assemblies of two species of porcelain crab, Petrolisthes cinctipes and Petrolisthes manimaculis (Anomura: Porcellanidae).</title>
        <authorList>
            <person name="Angst P."/>
        </authorList>
    </citation>
    <scope>NUCLEOTIDE SEQUENCE</scope>
    <source>
        <strain evidence="1">PB745_01</strain>
        <tissue evidence="1">Gill</tissue>
    </source>
</reference>
<sequence length="118" mass="13286">MAPLPDPLPRIDVTAVLQTQTDTSNDVINTRQMAWIKDNTLGLDGTGRNIIVANQPPTARLEFFCDCALSETDTVLTAAYYTLFDCSLKQDKLVWHFKWLQLVFLTTFSRVEVSTTTT</sequence>
<dbReference type="EMBL" id="JAWQEG010000587">
    <property type="protein sequence ID" value="KAK3888089.1"/>
    <property type="molecule type" value="Genomic_DNA"/>
</dbReference>